<evidence type="ECO:0000313" key="5">
    <source>
        <dbReference type="Proteomes" id="UP000515847"/>
    </source>
</evidence>
<dbReference type="Pfam" id="PF00682">
    <property type="entry name" value="HMGL-like"/>
    <property type="match status" value="1"/>
</dbReference>
<organism evidence="4 5">
    <name type="scientific">Thermanaerosceptrum fracticalcis</name>
    <dbReference type="NCBI Taxonomy" id="1712410"/>
    <lineage>
        <taxon>Bacteria</taxon>
        <taxon>Bacillati</taxon>
        <taxon>Bacillota</taxon>
        <taxon>Clostridia</taxon>
        <taxon>Eubacteriales</taxon>
        <taxon>Peptococcaceae</taxon>
        <taxon>Thermanaerosceptrum</taxon>
    </lineage>
</organism>
<sequence>MEIRIIDTTLRDGEQQPGLALDFNDKIEIAKLLNSIGIYQIEAGIPAIGGEEKKSIEKMVELKLNSRISAWNRMNISDIQHSIDCGVDIIHISVPSSDLQIAAKLKKDRKWILDRLKRCVYFAREHGFTVNVGMEDASRADLAFLLELCSHAFAEGAQMVRYADTVGILSPERILAEISYLKTAVPVDLGFHGHNDFGLAVANSLAAVQGGANYVDCTIGGIGERAGNCDYLQFMKAINGCLRLGIRPGMETLKSVEEEIMKIISVPWL</sequence>
<name>A0A7G6E851_THEFR</name>
<evidence type="ECO:0000259" key="3">
    <source>
        <dbReference type="PROSITE" id="PS50991"/>
    </source>
</evidence>
<protein>
    <submittedName>
        <fullName evidence="4">Homocitrate synthase</fullName>
    </submittedName>
</protein>
<accession>A0A7G6E851</accession>
<dbReference type="OrthoDB" id="9804858at2"/>
<reference evidence="4 5" key="1">
    <citation type="journal article" date="2019" name="Front. Microbiol.">
        <title>Thermoanaerosceptrum fracticalcis gen. nov. sp. nov., a Novel Fumarate-Fermenting Microorganism From a Deep Fractured Carbonate Aquifer of the US Great Basin.</title>
        <authorList>
            <person name="Hamilton-Brehm S.D."/>
            <person name="Stewart L.E."/>
            <person name="Zavarin M."/>
            <person name="Caldwell M."/>
            <person name="Lawson P.A."/>
            <person name="Onstott T.C."/>
            <person name="Grzymski J."/>
            <person name="Neveux I."/>
            <person name="Lollar B.S."/>
            <person name="Russell C.E."/>
            <person name="Moser D.P."/>
        </authorList>
    </citation>
    <scope>NUCLEOTIDE SEQUENCE [LARGE SCALE GENOMIC DNA]</scope>
    <source>
        <strain evidence="4 5">DRI-13</strain>
    </source>
</reference>
<dbReference type="GO" id="GO:0019752">
    <property type="term" value="P:carboxylic acid metabolic process"/>
    <property type="evidence" value="ECO:0007669"/>
    <property type="project" value="InterPro"/>
</dbReference>
<dbReference type="EMBL" id="CP045798">
    <property type="protein sequence ID" value="QNB48255.1"/>
    <property type="molecule type" value="Genomic_DNA"/>
</dbReference>
<dbReference type="PROSITE" id="PS50991">
    <property type="entry name" value="PYR_CT"/>
    <property type="match status" value="1"/>
</dbReference>
<dbReference type="InterPro" id="IPR013785">
    <property type="entry name" value="Aldolase_TIM"/>
</dbReference>
<dbReference type="Gene3D" id="3.20.20.70">
    <property type="entry name" value="Aldolase class I"/>
    <property type="match status" value="1"/>
</dbReference>
<keyword evidence="5" id="KW-1185">Reference proteome</keyword>
<dbReference type="InterPro" id="IPR000891">
    <property type="entry name" value="PYR_CT"/>
</dbReference>
<dbReference type="PROSITE" id="PS00816">
    <property type="entry name" value="AIPM_HOMOCIT_SYNTH_2"/>
    <property type="match status" value="1"/>
</dbReference>
<evidence type="ECO:0000256" key="2">
    <source>
        <dbReference type="RuleBase" id="RU003523"/>
    </source>
</evidence>
<dbReference type="PANTHER" id="PTHR42880:SF1">
    <property type="entry name" value="ISOPROPYLMALATE_HOMOCITRATE_CITRAMALATE SYNTHASE FAMILY PROTEIN"/>
    <property type="match status" value="1"/>
</dbReference>
<feature type="domain" description="Pyruvate carboxyltransferase" evidence="3">
    <location>
        <begin position="3"/>
        <end position="256"/>
    </location>
</feature>
<gene>
    <name evidence="4" type="ORF">BR63_02030</name>
</gene>
<proteinExistence type="inferred from homology"/>
<dbReference type="AlphaFoldDB" id="A0A7G6E851"/>
<evidence type="ECO:0000313" key="4">
    <source>
        <dbReference type="EMBL" id="QNB48255.1"/>
    </source>
</evidence>
<evidence type="ECO:0000256" key="1">
    <source>
        <dbReference type="ARBA" id="ARBA00022679"/>
    </source>
</evidence>
<dbReference type="KEGG" id="tfr:BR63_02030"/>
<dbReference type="GO" id="GO:0046912">
    <property type="term" value="F:acyltransferase activity, acyl groups converted into alkyl on transfer"/>
    <property type="evidence" value="ECO:0007669"/>
    <property type="project" value="InterPro"/>
</dbReference>
<comment type="similarity">
    <text evidence="2">Belongs to the alpha-IPM synthase/homocitrate synthase family.</text>
</comment>
<dbReference type="PROSITE" id="PS00815">
    <property type="entry name" value="AIPM_HOMOCIT_SYNTH_1"/>
    <property type="match status" value="1"/>
</dbReference>
<dbReference type="InterPro" id="IPR002034">
    <property type="entry name" value="AIPM/Hcit_synth_CS"/>
</dbReference>
<dbReference type="Proteomes" id="UP000515847">
    <property type="component" value="Chromosome"/>
</dbReference>
<dbReference type="PANTHER" id="PTHR42880">
    <property type="entry name" value="HOMOCITRATE SYNTHASE"/>
    <property type="match status" value="1"/>
</dbReference>
<keyword evidence="1 2" id="KW-0808">Transferase</keyword>
<dbReference type="SUPFAM" id="SSF51569">
    <property type="entry name" value="Aldolase"/>
    <property type="match status" value="1"/>
</dbReference>